<dbReference type="AlphaFoldDB" id="A0A918C3K8"/>
<feature type="compositionally biased region" description="Low complexity" evidence="1">
    <location>
        <begin position="10"/>
        <end position="25"/>
    </location>
</feature>
<feature type="compositionally biased region" description="Polar residues" evidence="1">
    <location>
        <begin position="27"/>
        <end position="36"/>
    </location>
</feature>
<proteinExistence type="predicted"/>
<protein>
    <submittedName>
        <fullName evidence="2">Uncharacterized protein</fullName>
    </submittedName>
</protein>
<evidence type="ECO:0000313" key="2">
    <source>
        <dbReference type="EMBL" id="GGR03992.1"/>
    </source>
</evidence>
<comment type="caution">
    <text evidence="2">The sequence shown here is derived from an EMBL/GenBank/DDBJ whole genome shotgun (WGS) entry which is preliminary data.</text>
</comment>
<reference evidence="2" key="1">
    <citation type="journal article" date="2014" name="Int. J. Syst. Evol. Microbiol.">
        <title>Complete genome sequence of Corynebacterium casei LMG S-19264T (=DSM 44701T), isolated from a smear-ripened cheese.</title>
        <authorList>
            <consortium name="US DOE Joint Genome Institute (JGI-PGF)"/>
            <person name="Walter F."/>
            <person name="Albersmeier A."/>
            <person name="Kalinowski J."/>
            <person name="Ruckert C."/>
        </authorList>
    </citation>
    <scope>NUCLEOTIDE SEQUENCE</scope>
    <source>
        <strain evidence="2">JCM 31311</strain>
    </source>
</reference>
<name>A0A918C3K8_9DEIO</name>
<accession>A0A918C3K8</accession>
<gene>
    <name evidence="2" type="ORF">GCM10008957_16190</name>
</gene>
<organism evidence="2 3">
    <name type="scientific">Deinococcus ruber</name>
    <dbReference type="NCBI Taxonomy" id="1848197"/>
    <lineage>
        <taxon>Bacteria</taxon>
        <taxon>Thermotogati</taxon>
        <taxon>Deinococcota</taxon>
        <taxon>Deinococci</taxon>
        <taxon>Deinococcales</taxon>
        <taxon>Deinococcaceae</taxon>
        <taxon>Deinococcus</taxon>
    </lineage>
</organism>
<dbReference type="Proteomes" id="UP000603865">
    <property type="component" value="Unassembled WGS sequence"/>
</dbReference>
<dbReference type="EMBL" id="BMQL01000006">
    <property type="protein sequence ID" value="GGR03992.1"/>
    <property type="molecule type" value="Genomic_DNA"/>
</dbReference>
<feature type="compositionally biased region" description="Basic and acidic residues" evidence="1">
    <location>
        <begin position="52"/>
        <end position="62"/>
    </location>
</feature>
<feature type="region of interest" description="Disordered" evidence="1">
    <location>
        <begin position="1"/>
        <end position="62"/>
    </location>
</feature>
<keyword evidence="3" id="KW-1185">Reference proteome</keyword>
<dbReference type="RefSeq" id="WP_189089180.1">
    <property type="nucleotide sequence ID" value="NZ_BMQL01000006.1"/>
</dbReference>
<evidence type="ECO:0000313" key="3">
    <source>
        <dbReference type="Proteomes" id="UP000603865"/>
    </source>
</evidence>
<evidence type="ECO:0000256" key="1">
    <source>
        <dbReference type="SAM" id="MobiDB-lite"/>
    </source>
</evidence>
<sequence>MTQKEDEAAQKPTATQPAQPTQPTPGEHSTSGQPGTVSDDHISADGIGRHGRPSDDSDLGHS</sequence>
<reference evidence="2" key="2">
    <citation type="submission" date="2020-09" db="EMBL/GenBank/DDBJ databases">
        <authorList>
            <person name="Sun Q."/>
            <person name="Ohkuma M."/>
        </authorList>
    </citation>
    <scope>NUCLEOTIDE SEQUENCE</scope>
    <source>
        <strain evidence="2">JCM 31311</strain>
    </source>
</reference>